<dbReference type="Pfam" id="PF00361">
    <property type="entry name" value="Proton_antipo_M"/>
    <property type="match status" value="1"/>
</dbReference>
<evidence type="ECO:0000256" key="1">
    <source>
        <dbReference type="ARBA" id="ARBA00004651"/>
    </source>
</evidence>
<evidence type="ECO:0000313" key="10">
    <source>
        <dbReference type="EMBL" id="HEW46739.1"/>
    </source>
</evidence>
<comment type="subcellular location">
    <subcellularLocation>
        <location evidence="1">Cell membrane</location>
        <topology evidence="1">Multi-pass membrane protein</topology>
    </subcellularLocation>
    <subcellularLocation>
        <location evidence="7">Membrane</location>
        <topology evidence="7">Multi-pass membrane protein</topology>
    </subcellularLocation>
</comment>
<keyword evidence="6 8" id="KW-0472">Membrane</keyword>
<keyword evidence="5" id="KW-0560">Oxidoreductase</keyword>
<evidence type="ECO:0000256" key="3">
    <source>
        <dbReference type="ARBA" id="ARBA00022692"/>
    </source>
</evidence>
<dbReference type="PANTHER" id="PTHR42682">
    <property type="entry name" value="HYDROGENASE-4 COMPONENT F"/>
    <property type="match status" value="1"/>
</dbReference>
<feature type="transmembrane region" description="Helical" evidence="8">
    <location>
        <begin position="122"/>
        <end position="147"/>
    </location>
</feature>
<feature type="domain" description="NADH:quinone oxidoreductase/Mrp antiporter transmembrane" evidence="9">
    <location>
        <begin position="9"/>
        <end position="150"/>
    </location>
</feature>
<keyword evidence="3 7" id="KW-0812">Transmembrane</keyword>
<dbReference type="EMBL" id="DSFP01000072">
    <property type="protein sequence ID" value="HEW46739.1"/>
    <property type="molecule type" value="Genomic_DNA"/>
</dbReference>
<name>A0A7C2VBG1_9AQUI</name>
<dbReference type="GO" id="GO:0016491">
    <property type="term" value="F:oxidoreductase activity"/>
    <property type="evidence" value="ECO:0007669"/>
    <property type="project" value="UniProtKB-KW"/>
</dbReference>
<reference evidence="10" key="1">
    <citation type="journal article" date="2020" name="mSystems">
        <title>Genome- and Community-Level Interaction Insights into Carbon Utilization and Element Cycling Functions of Hydrothermarchaeota in Hydrothermal Sediment.</title>
        <authorList>
            <person name="Zhou Z."/>
            <person name="Liu Y."/>
            <person name="Xu W."/>
            <person name="Pan J."/>
            <person name="Luo Z.H."/>
            <person name="Li M."/>
        </authorList>
    </citation>
    <scope>NUCLEOTIDE SEQUENCE [LARGE SCALE GENOMIC DNA]</scope>
    <source>
        <strain evidence="10">SpSt-132</strain>
    </source>
</reference>
<evidence type="ECO:0000256" key="5">
    <source>
        <dbReference type="ARBA" id="ARBA00023002"/>
    </source>
</evidence>
<evidence type="ECO:0000256" key="6">
    <source>
        <dbReference type="ARBA" id="ARBA00023136"/>
    </source>
</evidence>
<keyword evidence="2" id="KW-1003">Cell membrane</keyword>
<feature type="transmembrane region" description="Helical" evidence="8">
    <location>
        <begin position="206"/>
        <end position="227"/>
    </location>
</feature>
<dbReference type="InterPro" id="IPR052175">
    <property type="entry name" value="ComplexI-like_HydComp"/>
</dbReference>
<feature type="transmembrane region" description="Helical" evidence="8">
    <location>
        <begin position="12"/>
        <end position="32"/>
    </location>
</feature>
<protein>
    <recommendedName>
        <fullName evidence="9">NADH:quinone oxidoreductase/Mrp antiporter transmembrane domain-containing protein</fullName>
    </recommendedName>
</protein>
<sequence>MDMLGGGPEWWGITVLIVGAVSAVLGVIYALMENDLKKLLAYSSIENIGIILLGIGASMLFKAYGMNALASLALMAGLYHILNHTVFKGLLFLSAGSVLHAMHTKNMEKLGGLIKVMPYTSLFFLIGSVSICALPPFNGFVSEWLTYQSLLLGFNVPSITVKIISPLGGAVLALTGALAAACFVKAFGISFLGMPRSKHAEEAKEVSPSMILGMAMLAVLCLLLGIFPGTVSNIIAPASSMINGSYGLPSYEGLILIKETGSGLSPGFVLATMIIVSLAIMFFIYIVGGKKRARYGDSWDCGIPSLTPRMQYTATGFTKPIKLIFKGIYLPRREISVSYIVKPFFVKSIKYKSEITPFFEKYIYEPGVLFIHRLASKIRLLQSGSLHLYLGYILITLIVLLIFGV</sequence>
<dbReference type="InterPro" id="IPR001750">
    <property type="entry name" value="ND/Mrp_TM"/>
</dbReference>
<evidence type="ECO:0000256" key="8">
    <source>
        <dbReference type="SAM" id="Phobius"/>
    </source>
</evidence>
<feature type="transmembrane region" description="Helical" evidence="8">
    <location>
        <begin position="81"/>
        <end position="101"/>
    </location>
</feature>
<proteinExistence type="predicted"/>
<evidence type="ECO:0000256" key="7">
    <source>
        <dbReference type="RuleBase" id="RU000320"/>
    </source>
</evidence>
<feature type="transmembrane region" description="Helical" evidence="8">
    <location>
        <begin position="386"/>
        <end position="404"/>
    </location>
</feature>
<dbReference type="GO" id="GO:0005886">
    <property type="term" value="C:plasma membrane"/>
    <property type="evidence" value="ECO:0007669"/>
    <property type="project" value="UniProtKB-SubCell"/>
</dbReference>
<organism evidence="10">
    <name type="scientific">Hydrogenobacter sp</name>
    <dbReference type="NCBI Taxonomy" id="2152829"/>
    <lineage>
        <taxon>Bacteria</taxon>
        <taxon>Pseudomonadati</taxon>
        <taxon>Aquificota</taxon>
        <taxon>Aquificia</taxon>
        <taxon>Aquificales</taxon>
        <taxon>Aquificaceae</taxon>
        <taxon>Hydrogenobacter</taxon>
    </lineage>
</organism>
<feature type="transmembrane region" description="Helical" evidence="8">
    <location>
        <begin position="39"/>
        <end position="61"/>
    </location>
</feature>
<feature type="transmembrane region" description="Helical" evidence="8">
    <location>
        <begin position="167"/>
        <end position="194"/>
    </location>
</feature>
<gene>
    <name evidence="10" type="ORF">ENO47_08805</name>
</gene>
<dbReference type="PANTHER" id="PTHR42682:SF3">
    <property type="entry name" value="FORMATE HYDROGENLYASE SUBUNIT 3-RELATED"/>
    <property type="match status" value="1"/>
</dbReference>
<dbReference type="AlphaFoldDB" id="A0A7C2VBG1"/>
<comment type="caution">
    <text evidence="10">The sequence shown here is derived from an EMBL/GenBank/DDBJ whole genome shotgun (WGS) entry which is preliminary data.</text>
</comment>
<evidence type="ECO:0000259" key="9">
    <source>
        <dbReference type="Pfam" id="PF00361"/>
    </source>
</evidence>
<keyword evidence="4 8" id="KW-1133">Transmembrane helix</keyword>
<feature type="transmembrane region" description="Helical" evidence="8">
    <location>
        <begin position="268"/>
        <end position="288"/>
    </location>
</feature>
<evidence type="ECO:0000256" key="2">
    <source>
        <dbReference type="ARBA" id="ARBA00022475"/>
    </source>
</evidence>
<evidence type="ECO:0000256" key="4">
    <source>
        <dbReference type="ARBA" id="ARBA00022989"/>
    </source>
</evidence>
<accession>A0A7C2VBG1</accession>